<comment type="similarity">
    <text evidence="7">Belongs to the binding-protein-dependent transport system permease family.</text>
</comment>
<dbReference type="InterPro" id="IPR035906">
    <property type="entry name" value="MetI-like_sf"/>
</dbReference>
<accession>A0A231HF97</accession>
<protein>
    <submittedName>
        <fullName evidence="9">Dipeptide transport system permease protein DppB</fullName>
    </submittedName>
</protein>
<feature type="transmembrane region" description="Helical" evidence="7">
    <location>
        <begin position="234"/>
        <end position="258"/>
    </location>
</feature>
<feature type="transmembrane region" description="Helical" evidence="7">
    <location>
        <begin position="174"/>
        <end position="193"/>
    </location>
</feature>
<keyword evidence="10" id="KW-1185">Reference proteome</keyword>
<proteinExistence type="inferred from homology"/>
<feature type="domain" description="ABC transmembrane type-1" evidence="8">
    <location>
        <begin position="101"/>
        <end position="301"/>
    </location>
</feature>
<name>A0A231HF97_9NOCA</name>
<dbReference type="Pfam" id="PF19300">
    <property type="entry name" value="BPD_transp_1_N"/>
    <property type="match status" value="1"/>
</dbReference>
<keyword evidence="5 7" id="KW-1133">Transmembrane helix</keyword>
<dbReference type="GO" id="GO:0005886">
    <property type="term" value="C:plasma membrane"/>
    <property type="evidence" value="ECO:0007669"/>
    <property type="project" value="UniProtKB-SubCell"/>
</dbReference>
<dbReference type="SUPFAM" id="SSF161098">
    <property type="entry name" value="MetI-like"/>
    <property type="match status" value="1"/>
</dbReference>
<dbReference type="EMBL" id="NGAF01000001">
    <property type="protein sequence ID" value="OXR47552.1"/>
    <property type="molecule type" value="Genomic_DNA"/>
</dbReference>
<evidence type="ECO:0000256" key="3">
    <source>
        <dbReference type="ARBA" id="ARBA00022475"/>
    </source>
</evidence>
<keyword evidence="3" id="KW-1003">Cell membrane</keyword>
<dbReference type="InterPro" id="IPR000515">
    <property type="entry name" value="MetI-like"/>
</dbReference>
<feature type="transmembrane region" description="Helical" evidence="7">
    <location>
        <begin position="278"/>
        <end position="304"/>
    </location>
</feature>
<evidence type="ECO:0000313" key="9">
    <source>
        <dbReference type="EMBL" id="OXR47552.1"/>
    </source>
</evidence>
<evidence type="ECO:0000259" key="8">
    <source>
        <dbReference type="PROSITE" id="PS50928"/>
    </source>
</evidence>
<evidence type="ECO:0000256" key="7">
    <source>
        <dbReference type="RuleBase" id="RU363032"/>
    </source>
</evidence>
<dbReference type="PANTHER" id="PTHR43163:SF6">
    <property type="entry name" value="DIPEPTIDE TRANSPORT SYSTEM PERMEASE PROTEIN DPPB-RELATED"/>
    <property type="match status" value="1"/>
</dbReference>
<sequence>MTGQVVRILVHRIWTGALVLLGAVTLTFFALRLAPGNPVDTLLGAQTSASPRVRAQIAADLGLDQPVWRQYLHTVLRPLTGDLGRSYQLQEDVKSLLLSQLRPTAELALCALVPAVLVAVLAATSTAGRGRFVRAAVSGAELLAVSLPPFWLGLLLITAFAFRLHIFPVAGDHGAASLVLPALSLAVPMAGELGQVLRGNLDRTLEQPFVATLRARGLSEPGLRVRHALRHGSLATVTMTSWMLGTLFSGTVLVETLFARPGIGRITVNAVTTKDFPVVSAVVLLAAVLFVVINLVVDLLYLVLDPRLRAPRARPVRTPALAPASVAVSGAVVADAEPVGKGTP</sequence>
<evidence type="ECO:0000256" key="5">
    <source>
        <dbReference type="ARBA" id="ARBA00022989"/>
    </source>
</evidence>
<evidence type="ECO:0000256" key="6">
    <source>
        <dbReference type="ARBA" id="ARBA00023136"/>
    </source>
</evidence>
<dbReference type="Gene3D" id="1.10.3720.10">
    <property type="entry name" value="MetI-like"/>
    <property type="match status" value="1"/>
</dbReference>
<dbReference type="GO" id="GO:0071916">
    <property type="term" value="F:dipeptide transmembrane transporter activity"/>
    <property type="evidence" value="ECO:0007669"/>
    <property type="project" value="TreeGrafter"/>
</dbReference>
<feature type="transmembrane region" description="Helical" evidence="7">
    <location>
        <begin position="12"/>
        <end position="34"/>
    </location>
</feature>
<dbReference type="Proteomes" id="UP000215506">
    <property type="component" value="Unassembled WGS sequence"/>
</dbReference>
<reference evidence="9 10" key="1">
    <citation type="submission" date="2017-07" db="EMBL/GenBank/DDBJ databases">
        <title>First draft Genome Sequence of Nocardia cerradoensis isolated from human infection.</title>
        <authorList>
            <person name="Carrasco G."/>
        </authorList>
    </citation>
    <scope>NUCLEOTIDE SEQUENCE [LARGE SCALE GENOMIC DNA]</scope>
    <source>
        <strain evidence="9 10">CNM20130759</strain>
    </source>
</reference>
<dbReference type="PANTHER" id="PTHR43163">
    <property type="entry name" value="DIPEPTIDE TRANSPORT SYSTEM PERMEASE PROTEIN DPPB-RELATED"/>
    <property type="match status" value="1"/>
</dbReference>
<comment type="subcellular location">
    <subcellularLocation>
        <location evidence="1 7">Cell membrane</location>
        <topology evidence="1 7">Multi-pass membrane protein</topology>
    </subcellularLocation>
</comment>
<keyword evidence="6 7" id="KW-0472">Membrane</keyword>
<dbReference type="InterPro" id="IPR045621">
    <property type="entry name" value="BPD_transp_1_N"/>
</dbReference>
<dbReference type="CDD" id="cd06261">
    <property type="entry name" value="TM_PBP2"/>
    <property type="match status" value="1"/>
</dbReference>
<evidence type="ECO:0000256" key="2">
    <source>
        <dbReference type="ARBA" id="ARBA00022448"/>
    </source>
</evidence>
<feature type="transmembrane region" description="Helical" evidence="7">
    <location>
        <begin position="140"/>
        <end position="162"/>
    </location>
</feature>
<gene>
    <name evidence="9" type="primary">dppB_1</name>
    <name evidence="9" type="ORF">B7C42_00677</name>
</gene>
<evidence type="ECO:0000256" key="4">
    <source>
        <dbReference type="ARBA" id="ARBA00022692"/>
    </source>
</evidence>
<dbReference type="AlphaFoldDB" id="A0A231HF97"/>
<organism evidence="9 10">
    <name type="scientific">Nocardia cerradoensis</name>
    <dbReference type="NCBI Taxonomy" id="85688"/>
    <lineage>
        <taxon>Bacteria</taxon>
        <taxon>Bacillati</taxon>
        <taxon>Actinomycetota</taxon>
        <taxon>Actinomycetes</taxon>
        <taxon>Mycobacteriales</taxon>
        <taxon>Nocardiaceae</taxon>
        <taxon>Nocardia</taxon>
    </lineage>
</organism>
<keyword evidence="4 7" id="KW-0812">Transmembrane</keyword>
<dbReference type="RefSeq" id="WP_094024323.1">
    <property type="nucleotide sequence ID" value="NZ_NGAF01000001.1"/>
</dbReference>
<keyword evidence="2 7" id="KW-0813">Transport</keyword>
<feature type="transmembrane region" description="Helical" evidence="7">
    <location>
        <begin position="105"/>
        <end position="128"/>
    </location>
</feature>
<evidence type="ECO:0000313" key="10">
    <source>
        <dbReference type="Proteomes" id="UP000215506"/>
    </source>
</evidence>
<dbReference type="Pfam" id="PF00528">
    <property type="entry name" value="BPD_transp_1"/>
    <property type="match status" value="1"/>
</dbReference>
<dbReference type="PROSITE" id="PS50928">
    <property type="entry name" value="ABC_TM1"/>
    <property type="match status" value="1"/>
</dbReference>
<comment type="caution">
    <text evidence="9">The sequence shown here is derived from an EMBL/GenBank/DDBJ whole genome shotgun (WGS) entry which is preliminary data.</text>
</comment>
<evidence type="ECO:0000256" key="1">
    <source>
        <dbReference type="ARBA" id="ARBA00004651"/>
    </source>
</evidence>